<evidence type="ECO:0000313" key="1">
    <source>
        <dbReference type="Proteomes" id="UP000095283"/>
    </source>
</evidence>
<dbReference type="Proteomes" id="UP000095283">
    <property type="component" value="Unplaced"/>
</dbReference>
<evidence type="ECO:0000313" key="2">
    <source>
        <dbReference type="WBParaSite" id="Hba_05062"/>
    </source>
</evidence>
<sequence>MEKSNEVKEDAHREIGVDHVPKGGTDLSPYPLEPNVLQLQYDRHWIVVIFAKEYLCEVTKLFTKNIREIRNFTLIPNPSLNLGYSHFEVMQSGAPESIRVHHQPLNPRRHCSFYLSFRIFLLLINIGNSISCSSLKVSEYTHLAALHLLSTITLLHATSSSVCPTLTSTLSAMFSGEGVVYKQSRNRSNEEPHCF</sequence>
<name>A0A1I7WJ69_HETBA</name>
<keyword evidence="1" id="KW-1185">Reference proteome</keyword>
<dbReference type="WBParaSite" id="Hba_05062">
    <property type="protein sequence ID" value="Hba_05062"/>
    <property type="gene ID" value="Hba_05062"/>
</dbReference>
<dbReference type="AlphaFoldDB" id="A0A1I7WJ69"/>
<reference evidence="2" key="1">
    <citation type="submission" date="2016-11" db="UniProtKB">
        <authorList>
            <consortium name="WormBaseParasite"/>
        </authorList>
    </citation>
    <scope>IDENTIFICATION</scope>
</reference>
<proteinExistence type="predicted"/>
<organism evidence="1 2">
    <name type="scientific">Heterorhabditis bacteriophora</name>
    <name type="common">Entomopathogenic nematode worm</name>
    <dbReference type="NCBI Taxonomy" id="37862"/>
    <lineage>
        <taxon>Eukaryota</taxon>
        <taxon>Metazoa</taxon>
        <taxon>Ecdysozoa</taxon>
        <taxon>Nematoda</taxon>
        <taxon>Chromadorea</taxon>
        <taxon>Rhabditida</taxon>
        <taxon>Rhabditina</taxon>
        <taxon>Rhabditomorpha</taxon>
        <taxon>Strongyloidea</taxon>
        <taxon>Heterorhabditidae</taxon>
        <taxon>Heterorhabditis</taxon>
    </lineage>
</organism>
<accession>A0A1I7WJ69</accession>
<protein>
    <submittedName>
        <fullName evidence="2">ULP_PROTEASE domain-containing protein</fullName>
    </submittedName>
</protein>